<keyword evidence="2" id="KW-1185">Reference proteome</keyword>
<dbReference type="EMBL" id="RYER01000021">
    <property type="protein sequence ID" value="RUO13466.1"/>
    <property type="molecule type" value="Genomic_DNA"/>
</dbReference>
<proteinExistence type="predicted"/>
<sequence length="57" mass="6465">MPATLGQLSSDIETIDILKLTVEAHKALAELKGLAMKYITMFKPYTLDLMKYTKLDF</sequence>
<accession>A0ABY0BI60</accession>
<protein>
    <submittedName>
        <fullName evidence="1">Uncharacterized protein</fullName>
    </submittedName>
</protein>
<organism evidence="1 2">
    <name type="scientific">Moraxella catarrhalis</name>
    <name type="common">Branhamella catarrhalis</name>
    <dbReference type="NCBI Taxonomy" id="480"/>
    <lineage>
        <taxon>Bacteria</taxon>
        <taxon>Pseudomonadati</taxon>
        <taxon>Pseudomonadota</taxon>
        <taxon>Gammaproteobacteria</taxon>
        <taxon>Moraxellales</taxon>
        <taxon>Moraxellaceae</taxon>
        <taxon>Moraxella</taxon>
    </lineage>
</organism>
<reference evidence="1 2" key="1">
    <citation type="submission" date="2018-12" db="EMBL/GenBank/DDBJ databases">
        <title>Persistence of Moraxella catarrhalis in Chronic Obstructive Pulmonary Disease and Regulation of the Hag/MID Adhesin.</title>
        <authorList>
            <person name="Murphy T."/>
            <person name="Zhao X."/>
            <person name="Vyas G."/>
            <person name="Aluvathingal J."/>
            <person name="Nadendla S."/>
            <person name="Tallon L."/>
            <person name="Tettelin H."/>
        </authorList>
    </citation>
    <scope>NUCLEOTIDE SEQUENCE [LARGE SCALE GENOMIC DNA]</scope>
    <source>
        <strain evidence="1 2">173P27B1</strain>
    </source>
</reference>
<dbReference type="Proteomes" id="UP000268436">
    <property type="component" value="Unassembled WGS sequence"/>
</dbReference>
<comment type="caution">
    <text evidence="1">The sequence shown here is derived from an EMBL/GenBank/DDBJ whole genome shotgun (WGS) entry which is preliminary data.</text>
</comment>
<gene>
    <name evidence="1" type="ORF">EJK54_0232</name>
</gene>
<evidence type="ECO:0000313" key="1">
    <source>
        <dbReference type="EMBL" id="RUO13466.1"/>
    </source>
</evidence>
<dbReference type="RefSeq" id="WP_003660662.1">
    <property type="nucleotide sequence ID" value="NZ_CP008804.1"/>
</dbReference>
<evidence type="ECO:0000313" key="2">
    <source>
        <dbReference type="Proteomes" id="UP000268436"/>
    </source>
</evidence>
<name>A0ABY0BI60_MORCA</name>